<evidence type="ECO:0008006" key="4">
    <source>
        <dbReference type="Google" id="ProtNLM"/>
    </source>
</evidence>
<comment type="caution">
    <text evidence="2">The sequence shown here is derived from an EMBL/GenBank/DDBJ whole genome shotgun (WGS) entry which is preliminary data.</text>
</comment>
<keyword evidence="3" id="KW-1185">Reference proteome</keyword>
<proteinExistence type="predicted"/>
<evidence type="ECO:0000313" key="2">
    <source>
        <dbReference type="EMBL" id="KAL3730399.1"/>
    </source>
</evidence>
<reference evidence="2 3" key="1">
    <citation type="submission" date="2024-11" db="EMBL/GenBank/DDBJ databases">
        <title>Chromosome-level genome assembly of Eucalyptus globulus Labill. provides insights into its genome evolution.</title>
        <authorList>
            <person name="Li X."/>
        </authorList>
    </citation>
    <scope>NUCLEOTIDE SEQUENCE [LARGE SCALE GENOMIC DNA]</scope>
    <source>
        <strain evidence="2">CL2024</strain>
        <tissue evidence="2">Fresh tender leaves</tissue>
    </source>
</reference>
<keyword evidence="1" id="KW-0732">Signal</keyword>
<accession>A0ABD3JR78</accession>
<dbReference type="Proteomes" id="UP001634007">
    <property type="component" value="Unassembled WGS sequence"/>
</dbReference>
<dbReference type="AlphaFoldDB" id="A0ABD3JR78"/>
<name>A0ABD3JR78_EUCGL</name>
<dbReference type="EMBL" id="JBJKBG010000007">
    <property type="protein sequence ID" value="KAL3730399.1"/>
    <property type="molecule type" value="Genomic_DNA"/>
</dbReference>
<sequence length="63" mass="7020">MRSQKSLIVFLNTFLILFFLLMLTYSSHVEAARPLGGQSLSSLLSEIVLDRAYSGPSHRGRGH</sequence>
<organism evidence="2 3">
    <name type="scientific">Eucalyptus globulus</name>
    <name type="common">Tasmanian blue gum</name>
    <dbReference type="NCBI Taxonomy" id="34317"/>
    <lineage>
        <taxon>Eukaryota</taxon>
        <taxon>Viridiplantae</taxon>
        <taxon>Streptophyta</taxon>
        <taxon>Embryophyta</taxon>
        <taxon>Tracheophyta</taxon>
        <taxon>Spermatophyta</taxon>
        <taxon>Magnoliopsida</taxon>
        <taxon>eudicotyledons</taxon>
        <taxon>Gunneridae</taxon>
        <taxon>Pentapetalae</taxon>
        <taxon>rosids</taxon>
        <taxon>malvids</taxon>
        <taxon>Myrtales</taxon>
        <taxon>Myrtaceae</taxon>
        <taxon>Myrtoideae</taxon>
        <taxon>Eucalypteae</taxon>
        <taxon>Eucalyptus</taxon>
    </lineage>
</organism>
<evidence type="ECO:0000313" key="3">
    <source>
        <dbReference type="Proteomes" id="UP001634007"/>
    </source>
</evidence>
<evidence type="ECO:0000256" key="1">
    <source>
        <dbReference type="SAM" id="SignalP"/>
    </source>
</evidence>
<feature type="signal peptide" evidence="1">
    <location>
        <begin position="1"/>
        <end position="31"/>
    </location>
</feature>
<gene>
    <name evidence="2" type="ORF">ACJRO7_027417</name>
</gene>
<protein>
    <recommendedName>
        <fullName evidence="4">Transmembrane protein</fullName>
    </recommendedName>
</protein>
<feature type="chain" id="PRO_5044742571" description="Transmembrane protein" evidence="1">
    <location>
        <begin position="32"/>
        <end position="63"/>
    </location>
</feature>